<evidence type="ECO:0000313" key="2">
    <source>
        <dbReference type="EMBL" id="SDJ09500.1"/>
    </source>
</evidence>
<evidence type="ECO:0000313" key="3">
    <source>
        <dbReference type="Proteomes" id="UP000198945"/>
    </source>
</evidence>
<dbReference type="Proteomes" id="UP000198945">
    <property type="component" value="Unassembled WGS sequence"/>
</dbReference>
<dbReference type="Pfam" id="PF00535">
    <property type="entry name" value="Glycos_transf_2"/>
    <property type="match status" value="1"/>
</dbReference>
<dbReference type="InterPro" id="IPR029044">
    <property type="entry name" value="Nucleotide-diphossugar_trans"/>
</dbReference>
<name>A0A1G8QZA8_9FIRM</name>
<dbReference type="InterPro" id="IPR001173">
    <property type="entry name" value="Glyco_trans_2-like"/>
</dbReference>
<accession>A0A1G8QZA8</accession>
<dbReference type="Gene3D" id="3.90.550.10">
    <property type="entry name" value="Spore Coat Polysaccharide Biosynthesis Protein SpsA, Chain A"/>
    <property type="match status" value="1"/>
</dbReference>
<dbReference type="CDD" id="cd04186">
    <property type="entry name" value="GT_2_like_c"/>
    <property type="match status" value="1"/>
</dbReference>
<dbReference type="RefSeq" id="WP_089717484.1">
    <property type="nucleotide sequence ID" value="NZ_FNEH01000027.1"/>
</dbReference>
<feature type="domain" description="Glycosyltransferase 2-like" evidence="1">
    <location>
        <begin position="4"/>
        <end position="190"/>
    </location>
</feature>
<dbReference type="PANTHER" id="PTHR43179:SF7">
    <property type="entry name" value="RHAMNOSYLTRANSFERASE WBBL"/>
    <property type="match status" value="1"/>
</dbReference>
<reference evidence="2 3" key="1">
    <citation type="submission" date="2016-10" db="EMBL/GenBank/DDBJ databases">
        <authorList>
            <person name="de Groot N.N."/>
        </authorList>
    </citation>
    <scope>NUCLEOTIDE SEQUENCE [LARGE SCALE GENOMIC DNA]</scope>
    <source>
        <strain evidence="2 3">WG7</strain>
    </source>
</reference>
<evidence type="ECO:0000259" key="1">
    <source>
        <dbReference type="Pfam" id="PF00535"/>
    </source>
</evidence>
<dbReference type="SUPFAM" id="SSF53448">
    <property type="entry name" value="Nucleotide-diphospho-sugar transferases"/>
    <property type="match status" value="1"/>
</dbReference>
<protein>
    <recommendedName>
        <fullName evidence="1">Glycosyltransferase 2-like domain-containing protein</fullName>
    </recommendedName>
</protein>
<dbReference type="EMBL" id="FNEH01000027">
    <property type="protein sequence ID" value="SDJ09500.1"/>
    <property type="molecule type" value="Genomic_DNA"/>
</dbReference>
<sequence length="309" mass="35702">MVGIVILNYISYMETKKCVNSIIGTIDINYKIYIVDNGSPNDSYEQLKKTFKNNKKIVLINNPINVGFSAGNNIGIKYAMDDKVENIILTNSDIIFHEKSIDKMVGFLNRNKEVGIVSPKILDKKGEIYIKSRIFKRTGIKEKIFARTKLKGLDLFDIYTNYYGLNKSFNEKHEIYTASGSCMALSKEMVKLITPLDENTFLYEEELIIGIRAEKTPLKVCYFPDAIVTHFHGKSSKYIGAWSLIHLVNSEIYYCKSYLNASVLEILPIYINRILFYIYMTFYHKDYRKKTNIFLKETIKRLLSKDGLG</sequence>
<dbReference type="AlphaFoldDB" id="A0A1G8QZA8"/>
<gene>
    <name evidence="2" type="ORF">SAMN04515654_12725</name>
</gene>
<dbReference type="PANTHER" id="PTHR43179">
    <property type="entry name" value="RHAMNOSYLTRANSFERASE WBBL"/>
    <property type="match status" value="1"/>
</dbReference>
<organism evidence="2 3">
    <name type="scientific">Halanaerobium congolense</name>
    <dbReference type="NCBI Taxonomy" id="54121"/>
    <lineage>
        <taxon>Bacteria</taxon>
        <taxon>Bacillati</taxon>
        <taxon>Bacillota</taxon>
        <taxon>Clostridia</taxon>
        <taxon>Halanaerobiales</taxon>
        <taxon>Halanaerobiaceae</taxon>
        <taxon>Halanaerobium</taxon>
    </lineage>
</organism>
<proteinExistence type="predicted"/>